<comment type="caution">
    <text evidence="4">The sequence shown here is derived from an EMBL/GenBank/DDBJ whole genome shotgun (WGS) entry which is preliminary data.</text>
</comment>
<evidence type="ECO:0000313" key="4">
    <source>
        <dbReference type="EMBL" id="TDP84087.1"/>
    </source>
</evidence>
<organism evidence="4 5">
    <name type="scientific">Oharaeibacter diazotrophicus</name>
    <dbReference type="NCBI Taxonomy" id="1920512"/>
    <lineage>
        <taxon>Bacteria</taxon>
        <taxon>Pseudomonadati</taxon>
        <taxon>Pseudomonadota</taxon>
        <taxon>Alphaproteobacteria</taxon>
        <taxon>Hyphomicrobiales</taxon>
        <taxon>Pleomorphomonadaceae</taxon>
        <taxon>Oharaeibacter</taxon>
    </lineage>
</organism>
<feature type="region of interest" description="Disordered" evidence="1">
    <location>
        <begin position="121"/>
        <end position="175"/>
    </location>
</feature>
<keyword evidence="2" id="KW-0812">Transmembrane</keyword>
<dbReference type="InterPro" id="IPR011723">
    <property type="entry name" value="Znf/thioredoxin_put"/>
</dbReference>
<dbReference type="NCBIfam" id="TIGR02098">
    <property type="entry name" value="MJ0042_CXXC"/>
    <property type="match status" value="1"/>
</dbReference>
<feature type="transmembrane region" description="Helical" evidence="2">
    <location>
        <begin position="179"/>
        <end position="197"/>
    </location>
</feature>
<dbReference type="Proteomes" id="UP000294547">
    <property type="component" value="Unassembled WGS sequence"/>
</dbReference>
<evidence type="ECO:0000259" key="3">
    <source>
        <dbReference type="Pfam" id="PF13717"/>
    </source>
</evidence>
<dbReference type="Pfam" id="PF13717">
    <property type="entry name" value="Zn_ribbon_4"/>
    <property type="match status" value="1"/>
</dbReference>
<protein>
    <submittedName>
        <fullName evidence="4">Putative Zn finger-like uncharacterized protein</fullName>
    </submittedName>
</protein>
<dbReference type="RefSeq" id="WP_126539950.1">
    <property type="nucleotide sequence ID" value="NZ_BSPM01000002.1"/>
</dbReference>
<keyword evidence="5" id="KW-1185">Reference proteome</keyword>
<gene>
    <name evidence="4" type="ORF">EDD54_2690</name>
</gene>
<keyword evidence="2" id="KW-0472">Membrane</keyword>
<feature type="domain" description="Zinc finger/thioredoxin putative" evidence="3">
    <location>
        <begin position="1"/>
        <end position="35"/>
    </location>
</feature>
<accession>A0A4R6REC2</accession>
<name>A0A4R6REC2_9HYPH</name>
<sequence>MKLTCPSCESSYQLADGALGATGRKVRCTRCGTVWHARPGADMDAEDDDPVARAAARFPEPTEDDWKAALAEDAPVGRAAEPGADDDWAAAAAETVESAGDAAADDVAAGGAVVPFRPREETAGAAPTADASPGPAGPTIEAETPSFAEKRRDRRKAKPAPKTKPKKRRGALGGESNSTMVGVAAAFVFFFAVGVLFGREQVVRLFPDFAGLYAAVGLPVNLRGLEFGDVQTSRELDGATPVLVVEGTITNVTTGVRPVPSLRFSLLSALDREVYAWTMEAPKDRIGAGETIRFKSRLPAPPDAAVDAQVRFVDRRGP</sequence>
<evidence type="ECO:0000256" key="2">
    <source>
        <dbReference type="SAM" id="Phobius"/>
    </source>
</evidence>
<proteinExistence type="predicted"/>
<dbReference type="AlphaFoldDB" id="A0A4R6REC2"/>
<reference evidence="4 5" key="1">
    <citation type="submission" date="2019-03" db="EMBL/GenBank/DDBJ databases">
        <title>Genomic Encyclopedia of Type Strains, Phase IV (KMG-IV): sequencing the most valuable type-strain genomes for metagenomic binning, comparative biology and taxonomic classification.</title>
        <authorList>
            <person name="Goeker M."/>
        </authorList>
    </citation>
    <scope>NUCLEOTIDE SEQUENCE [LARGE SCALE GENOMIC DNA]</scope>
    <source>
        <strain evidence="4 5">DSM 102969</strain>
    </source>
</reference>
<dbReference type="OrthoDB" id="7159357at2"/>
<evidence type="ECO:0000256" key="1">
    <source>
        <dbReference type="SAM" id="MobiDB-lite"/>
    </source>
</evidence>
<dbReference type="EMBL" id="SNXY01000008">
    <property type="protein sequence ID" value="TDP84087.1"/>
    <property type="molecule type" value="Genomic_DNA"/>
</dbReference>
<keyword evidence="2" id="KW-1133">Transmembrane helix</keyword>
<feature type="compositionally biased region" description="Basic residues" evidence="1">
    <location>
        <begin position="152"/>
        <end position="170"/>
    </location>
</feature>
<evidence type="ECO:0000313" key="5">
    <source>
        <dbReference type="Proteomes" id="UP000294547"/>
    </source>
</evidence>